<gene>
    <name evidence="1" type="ORF">DBT_0928</name>
</gene>
<dbReference type="EMBL" id="MAGO01000004">
    <property type="protein sequence ID" value="OCC15577.1"/>
    <property type="molecule type" value="Genomic_DNA"/>
</dbReference>
<dbReference type="AlphaFoldDB" id="A0A1B9F6L7"/>
<dbReference type="Proteomes" id="UP000093080">
    <property type="component" value="Unassembled WGS sequence"/>
</dbReference>
<dbReference type="STRING" id="1156395.DBT_0928"/>
<comment type="caution">
    <text evidence="1">The sequence shown here is derived from an EMBL/GenBank/DDBJ whole genome shotgun (WGS) entry which is preliminary data.</text>
</comment>
<sequence>MLKTQNSKLLKSFSFNSTLKTQNSKLLKDFSLLPSTAHPFFHPRG</sequence>
<keyword evidence="2" id="KW-1185">Reference proteome</keyword>
<evidence type="ECO:0000313" key="2">
    <source>
        <dbReference type="Proteomes" id="UP000093080"/>
    </source>
</evidence>
<proteinExistence type="predicted"/>
<accession>A0A1B9F6L7</accession>
<name>A0A1B9F6L7_9BACT</name>
<reference evidence="1 2" key="1">
    <citation type="submission" date="2016-06" db="EMBL/GenBank/DDBJ databases">
        <title>Respiratory ammonification of nitrate coupled to the oxidation of elemental sulfur in deep-sea autotrophic thermophilic bacteria.</title>
        <authorList>
            <person name="Slobodkina G.B."/>
            <person name="Mardanov A.V."/>
            <person name="Ravin N.V."/>
            <person name="Frolova A.A."/>
            <person name="Viryasiv M.B."/>
            <person name="Chernyh N.A."/>
            <person name="Bonch-Osmolovskaya E.A."/>
            <person name="Slobodkin A.I."/>
        </authorList>
    </citation>
    <scope>NUCLEOTIDE SEQUENCE [LARGE SCALE GENOMIC DNA]</scope>
    <source>
        <strain evidence="1 2">S69</strain>
    </source>
</reference>
<evidence type="ECO:0000313" key="1">
    <source>
        <dbReference type="EMBL" id="OCC15577.1"/>
    </source>
</evidence>
<organism evidence="1 2">
    <name type="scientific">Dissulfuribacter thermophilus</name>
    <dbReference type="NCBI Taxonomy" id="1156395"/>
    <lineage>
        <taxon>Bacteria</taxon>
        <taxon>Pseudomonadati</taxon>
        <taxon>Thermodesulfobacteriota</taxon>
        <taxon>Dissulfuribacteria</taxon>
        <taxon>Dissulfuribacterales</taxon>
        <taxon>Dissulfuribacteraceae</taxon>
        <taxon>Dissulfuribacter</taxon>
    </lineage>
</organism>
<protein>
    <submittedName>
        <fullName evidence="1">Uncharacterized protein</fullName>
    </submittedName>
</protein>